<accession>A0A644ZEZ5</accession>
<feature type="transmembrane region" description="Helical" evidence="1">
    <location>
        <begin position="53"/>
        <end position="70"/>
    </location>
</feature>
<organism evidence="2">
    <name type="scientific">bioreactor metagenome</name>
    <dbReference type="NCBI Taxonomy" id="1076179"/>
    <lineage>
        <taxon>unclassified sequences</taxon>
        <taxon>metagenomes</taxon>
        <taxon>ecological metagenomes</taxon>
    </lineage>
</organism>
<proteinExistence type="predicted"/>
<dbReference type="EMBL" id="VSSQ01008635">
    <property type="protein sequence ID" value="MPM39426.1"/>
    <property type="molecule type" value="Genomic_DNA"/>
</dbReference>
<protein>
    <submittedName>
        <fullName evidence="2">Uncharacterized protein</fullName>
    </submittedName>
</protein>
<dbReference type="AlphaFoldDB" id="A0A644ZEZ5"/>
<keyword evidence="1" id="KW-1133">Transmembrane helix</keyword>
<name>A0A644ZEZ5_9ZZZZ</name>
<sequence length="288" mass="32247">MFLDSIKPYIFQIDQFVMYGGKVDFLFGNRSTDVSGDIQIVFIGFYFIQRHPAGIAIFLFAVLIGGNNFFDMFRQQNILALPFFKVLAGVDEQDIVIFLAFLQHQNTDGDSGGEKEIGGQADYRIDVVVLQQFFPDTFFRPASEQYAVRQNDRHRTVLGEKMKAVQEKREVRSRLGRDPIILETEILAHSVGRSPAVTEGGIGHHRVEKHFFRGVGFAQNIPVIEQGVAVEYLELGILDAVKQHVHPGKVVGGDVFLLPENLPDAIWTELFAHVEQQGAGAAGEVKQE</sequence>
<keyword evidence="1" id="KW-0472">Membrane</keyword>
<comment type="caution">
    <text evidence="2">The sequence shown here is derived from an EMBL/GenBank/DDBJ whole genome shotgun (WGS) entry which is preliminary data.</text>
</comment>
<reference evidence="2" key="1">
    <citation type="submission" date="2019-08" db="EMBL/GenBank/DDBJ databases">
        <authorList>
            <person name="Kucharzyk K."/>
            <person name="Murdoch R.W."/>
            <person name="Higgins S."/>
            <person name="Loffler F."/>
        </authorList>
    </citation>
    <scope>NUCLEOTIDE SEQUENCE</scope>
</reference>
<gene>
    <name evidence="2" type="ORF">SDC9_86059</name>
</gene>
<evidence type="ECO:0000256" key="1">
    <source>
        <dbReference type="SAM" id="Phobius"/>
    </source>
</evidence>
<evidence type="ECO:0000313" key="2">
    <source>
        <dbReference type="EMBL" id="MPM39426.1"/>
    </source>
</evidence>
<keyword evidence="1" id="KW-0812">Transmembrane</keyword>